<evidence type="ECO:0000313" key="1">
    <source>
        <dbReference type="EMBL" id="TDO94855.1"/>
    </source>
</evidence>
<protein>
    <submittedName>
        <fullName evidence="1">Carbohydrate ABC transporter substrate-binding protein (CUT1 family)</fullName>
    </submittedName>
</protein>
<organism evidence="1 2">
    <name type="scientific">Halanaerobium saccharolyticum</name>
    <dbReference type="NCBI Taxonomy" id="43595"/>
    <lineage>
        <taxon>Bacteria</taxon>
        <taxon>Bacillati</taxon>
        <taxon>Bacillota</taxon>
        <taxon>Clostridia</taxon>
        <taxon>Halanaerobiales</taxon>
        <taxon>Halanaerobiaceae</taxon>
        <taxon>Halanaerobium</taxon>
    </lineage>
</organism>
<dbReference type="AlphaFoldDB" id="A0A4R6M2M7"/>
<accession>A0A4R6M2M7</accession>
<proteinExistence type="predicted"/>
<dbReference type="Pfam" id="PF13416">
    <property type="entry name" value="SBP_bac_8"/>
    <property type="match status" value="1"/>
</dbReference>
<dbReference type="PANTHER" id="PTHR43649:SF32">
    <property type="entry name" value="SUGAR BINDING SECRETED PROTEIN"/>
    <property type="match status" value="1"/>
</dbReference>
<dbReference type="InterPro" id="IPR006059">
    <property type="entry name" value="SBP"/>
</dbReference>
<dbReference type="CDD" id="cd13585">
    <property type="entry name" value="PBP2_TMBP_like"/>
    <property type="match status" value="1"/>
</dbReference>
<gene>
    <name evidence="1" type="ORF">DFR79_102234</name>
</gene>
<dbReference type="PANTHER" id="PTHR43649">
    <property type="entry name" value="ARABINOSE-BINDING PROTEIN-RELATED"/>
    <property type="match status" value="1"/>
</dbReference>
<name>A0A4R6M2M7_9FIRM</name>
<dbReference type="EMBL" id="SNWX01000002">
    <property type="protein sequence ID" value="TDO94855.1"/>
    <property type="molecule type" value="Genomic_DNA"/>
</dbReference>
<dbReference type="InterPro" id="IPR050490">
    <property type="entry name" value="Bact_solute-bd_prot1"/>
</dbReference>
<reference evidence="1 2" key="1">
    <citation type="submission" date="2019-03" db="EMBL/GenBank/DDBJ databases">
        <title>Subsurface microbial communities from deep shales in Ohio and West Virginia, USA.</title>
        <authorList>
            <person name="Wrighton K."/>
        </authorList>
    </citation>
    <scope>NUCLEOTIDE SEQUENCE [LARGE SCALE GENOMIC DNA]</scope>
    <source>
        <strain evidence="1 2">MA284_T2</strain>
    </source>
</reference>
<comment type="caution">
    <text evidence="1">The sequence shown here is derived from an EMBL/GenBank/DDBJ whole genome shotgun (WGS) entry which is preliminary data.</text>
</comment>
<dbReference type="Gene3D" id="3.40.190.10">
    <property type="entry name" value="Periplasmic binding protein-like II"/>
    <property type="match status" value="1"/>
</dbReference>
<evidence type="ECO:0000313" key="2">
    <source>
        <dbReference type="Proteomes" id="UP000295064"/>
    </source>
</evidence>
<sequence>MSSTESVDLKKQKYQEGIILKKTLVITLTLIFALSLTMGAAAEEITVWGWGVYPDTLEKMADQYQEDHPDATINVELIGWSDMVPRLQAAMSAGTGGPDLATVTLGTHIASFAELGGLTDLSEYVDPISDQFTNAAYAGSRYKDTTYGIPADIGPYTMFYRTDIFEEAGVDPESIKTWEDYIAAGKTIMEETGSHMLPWPTTHYELGNWNFEPALRAAGGNFFDQQGNPIVNKLSINYKVIEVMQKITDSGIGLEATPWTTPWNAAIQNGDVATVLAGGWFIGNITEIAPETSGNWRVMQAPNFTAEAAGSMGGTAMVVPSTSDNVELAVDFAKYVLATKEGTKFLFQDAGVMPAYKPVYETEAFSKEIEFFGGQKVWQKLAEISKKELATWNATPYSTQVFGNEGAPINLQLTRILTDRVELNKGLDKAQEAVVDLME</sequence>
<dbReference type="Proteomes" id="UP000295064">
    <property type="component" value="Unassembled WGS sequence"/>
</dbReference>
<dbReference type="SUPFAM" id="SSF53850">
    <property type="entry name" value="Periplasmic binding protein-like II"/>
    <property type="match status" value="1"/>
</dbReference>